<keyword evidence="7" id="KW-0695">RNA-directed DNA polymerase</keyword>
<dbReference type="InterPro" id="IPR003010">
    <property type="entry name" value="C-N_Hydrolase"/>
</dbReference>
<dbReference type="InterPro" id="IPR050345">
    <property type="entry name" value="Aliph_Amidase/BUP"/>
</dbReference>
<evidence type="ECO:0000256" key="7">
    <source>
        <dbReference type="ARBA" id="ARBA00022918"/>
    </source>
</evidence>
<evidence type="ECO:0000256" key="5">
    <source>
        <dbReference type="ARBA" id="ARBA00022759"/>
    </source>
</evidence>
<organism evidence="15 16">
    <name type="scientific">Pinctada imbricata</name>
    <name type="common">Atlantic pearl-oyster</name>
    <name type="synonym">Pinctada martensii</name>
    <dbReference type="NCBI Taxonomy" id="66713"/>
    <lineage>
        <taxon>Eukaryota</taxon>
        <taxon>Metazoa</taxon>
        <taxon>Spiralia</taxon>
        <taxon>Lophotrochozoa</taxon>
        <taxon>Mollusca</taxon>
        <taxon>Bivalvia</taxon>
        <taxon>Autobranchia</taxon>
        <taxon>Pteriomorphia</taxon>
        <taxon>Pterioida</taxon>
        <taxon>Pterioidea</taxon>
        <taxon>Pteriidae</taxon>
        <taxon>Pinctada</taxon>
    </lineage>
</organism>
<evidence type="ECO:0000256" key="3">
    <source>
        <dbReference type="ARBA" id="ARBA00022695"/>
    </source>
</evidence>
<comment type="similarity">
    <text evidence="10">Belongs to the carbon-nitrogen hydrolase superfamily. BUP family.</text>
</comment>
<reference evidence="15" key="1">
    <citation type="submission" date="2019-08" db="EMBL/GenBank/DDBJ databases">
        <title>The improved chromosome-level genome for the pearl oyster Pinctada fucata martensii using PacBio sequencing and Hi-C.</title>
        <authorList>
            <person name="Zheng Z."/>
        </authorList>
    </citation>
    <scope>NUCLEOTIDE SEQUENCE</scope>
    <source>
        <strain evidence="15">ZZ-2019</strain>
        <tissue evidence="15">Adductor muscle</tissue>
    </source>
</reference>
<protein>
    <recommendedName>
        <fullName evidence="12">Beta-ureidopropionase</fullName>
        <ecNumber evidence="11">3.5.1.6</ecNumber>
    </recommendedName>
    <alternativeName>
        <fullName evidence="13">N-carbamoyl-beta-alanine amidohydrolase</fullName>
    </alternativeName>
</protein>
<proteinExistence type="inferred from homology"/>
<evidence type="ECO:0000256" key="1">
    <source>
        <dbReference type="ARBA" id="ARBA00004668"/>
    </source>
</evidence>
<evidence type="ECO:0000256" key="13">
    <source>
        <dbReference type="ARBA" id="ARBA00075038"/>
    </source>
</evidence>
<comment type="pathway">
    <text evidence="1">Amino-acid biosynthesis; beta-alanine biosynthesis.</text>
</comment>
<dbReference type="GO" id="GO:0004519">
    <property type="term" value="F:endonuclease activity"/>
    <property type="evidence" value="ECO:0007669"/>
    <property type="project" value="UniProtKB-KW"/>
</dbReference>
<dbReference type="SUPFAM" id="SSF56317">
    <property type="entry name" value="Carbon-nitrogen hydrolase"/>
    <property type="match status" value="1"/>
</dbReference>
<dbReference type="SUPFAM" id="SSF56672">
    <property type="entry name" value="DNA/RNA polymerases"/>
    <property type="match status" value="1"/>
</dbReference>
<evidence type="ECO:0000256" key="12">
    <source>
        <dbReference type="ARBA" id="ARBA00074804"/>
    </source>
</evidence>
<dbReference type="Gene3D" id="3.60.110.10">
    <property type="entry name" value="Carbon-nitrogen hydrolase"/>
    <property type="match status" value="1"/>
</dbReference>
<dbReference type="PANTHER" id="PTHR43674:SF2">
    <property type="entry name" value="BETA-UREIDOPROPIONASE"/>
    <property type="match status" value="1"/>
</dbReference>
<dbReference type="Pfam" id="PF00795">
    <property type="entry name" value="CN_hydrolase"/>
    <property type="match status" value="1"/>
</dbReference>
<sequence>MGNYSSMKLEFLGLKWAVTEKFREYLLGSKFIVYTDNNPLSHLQTAKLGATEMRWASQLAQFDFGVKYRSGRVNRNADALSRRPVSHAEVNNVLSEVTQTTALPELRTENAIEAKISSVQTEINGATPVLPEFLPADISDLQTKDPVLSRIITFMKNAETPTIQNLKKEHKDFRKLWNLRGKLCLDNEILFKKSQDETGEIRQLLLPDCLHIRSVISKIDFPSEVLKDAETKDFELQGYVFGAEKESMRQTRTIRVGVIQNKIILPTTAPVQNQITSLHERIQDIIDTAAKCGVNIICMQEAWTMPFAFCTREKHPWCEFTESAENGQTTKLMQELAKKYNMVIISPIIERDQHDVLHNTAVVISNKGNVMGKSRKNHIPRVGDFNESTYYMEGDTGHKVFDTQFGRIAINICYGRHHPPNWMMYGVNGAEIVFNPSATVGALSEPMWPIEARNAAIANSYFTCAINRVGTETFPNEFTSGDGKPAHKDFGHFYGSSYVAAPDGSRTPVCTDF</sequence>
<keyword evidence="16" id="KW-1185">Reference proteome</keyword>
<dbReference type="EC" id="3.5.1.6" evidence="11"/>
<evidence type="ECO:0000256" key="9">
    <source>
        <dbReference type="ARBA" id="ARBA00050552"/>
    </source>
</evidence>
<dbReference type="CDD" id="cd09274">
    <property type="entry name" value="RNase_HI_RT_Ty3"/>
    <property type="match status" value="1"/>
</dbReference>
<comment type="catalytic activity">
    <reaction evidence="9">
        <text>3-(carbamoylamino)-2-methylpropanoate + H2O + 2 H(+) = (R)-3-amino-2-methylpropanoate + NH4(+) + CO2</text>
        <dbReference type="Rhea" id="RHEA:37339"/>
        <dbReference type="ChEBI" id="CHEBI:15377"/>
        <dbReference type="ChEBI" id="CHEBI:15378"/>
        <dbReference type="ChEBI" id="CHEBI:16526"/>
        <dbReference type="ChEBI" id="CHEBI:28938"/>
        <dbReference type="ChEBI" id="CHEBI:57731"/>
        <dbReference type="ChEBI" id="CHEBI:74414"/>
        <dbReference type="EC" id="3.5.1.6"/>
    </reaction>
</comment>
<dbReference type="InterPro" id="IPR036526">
    <property type="entry name" value="C-N_Hydrolase_sf"/>
</dbReference>
<name>A0AA89BVI2_PINIB</name>
<keyword evidence="3" id="KW-0548">Nucleotidyltransferase</keyword>
<evidence type="ECO:0000259" key="14">
    <source>
        <dbReference type="PROSITE" id="PS50263"/>
    </source>
</evidence>
<comment type="caution">
    <text evidence="15">The sequence shown here is derived from an EMBL/GenBank/DDBJ whole genome shotgun (WGS) entry which is preliminary data.</text>
</comment>
<dbReference type="PROSITE" id="PS50263">
    <property type="entry name" value="CN_HYDROLASE"/>
    <property type="match status" value="1"/>
</dbReference>
<dbReference type="Pfam" id="PF17917">
    <property type="entry name" value="RT_RNaseH"/>
    <property type="match status" value="1"/>
</dbReference>
<keyword evidence="4" id="KW-0540">Nuclease</keyword>
<keyword evidence="5" id="KW-0255">Endonuclease</keyword>
<keyword evidence="2" id="KW-0808">Transferase</keyword>
<comment type="catalytic activity">
    <reaction evidence="8">
        <text>3-(carbamoylamino)propanoate + H2O + 2 H(+) = beta-alanine + NH4(+) + CO2</text>
        <dbReference type="Rhea" id="RHEA:11184"/>
        <dbReference type="ChEBI" id="CHEBI:11892"/>
        <dbReference type="ChEBI" id="CHEBI:15377"/>
        <dbReference type="ChEBI" id="CHEBI:15378"/>
        <dbReference type="ChEBI" id="CHEBI:16526"/>
        <dbReference type="ChEBI" id="CHEBI:28938"/>
        <dbReference type="ChEBI" id="CHEBI:57966"/>
        <dbReference type="EC" id="3.5.1.6"/>
    </reaction>
</comment>
<dbReference type="Proteomes" id="UP001186944">
    <property type="component" value="Unassembled WGS sequence"/>
</dbReference>
<dbReference type="GO" id="GO:0033396">
    <property type="term" value="P:beta-alanine biosynthetic process via 3-ureidopropionate"/>
    <property type="evidence" value="ECO:0007669"/>
    <property type="project" value="TreeGrafter"/>
</dbReference>
<feature type="domain" description="CN hydrolase" evidence="14">
    <location>
        <begin position="254"/>
        <end position="513"/>
    </location>
</feature>
<evidence type="ECO:0000313" key="16">
    <source>
        <dbReference type="Proteomes" id="UP001186944"/>
    </source>
</evidence>
<dbReference type="AlphaFoldDB" id="A0AA89BVI2"/>
<dbReference type="GO" id="GO:0003837">
    <property type="term" value="F:beta-ureidopropionase activity"/>
    <property type="evidence" value="ECO:0007669"/>
    <property type="project" value="UniProtKB-EC"/>
</dbReference>
<accession>A0AA89BVI2</accession>
<dbReference type="InterPro" id="IPR043502">
    <property type="entry name" value="DNA/RNA_pol_sf"/>
</dbReference>
<dbReference type="GO" id="GO:0003964">
    <property type="term" value="F:RNA-directed DNA polymerase activity"/>
    <property type="evidence" value="ECO:0007669"/>
    <property type="project" value="UniProtKB-KW"/>
</dbReference>
<evidence type="ECO:0000256" key="10">
    <source>
        <dbReference type="ARBA" id="ARBA00061249"/>
    </source>
</evidence>
<gene>
    <name evidence="15" type="ORF">FSP39_006676</name>
</gene>
<evidence type="ECO:0000256" key="6">
    <source>
        <dbReference type="ARBA" id="ARBA00022801"/>
    </source>
</evidence>
<dbReference type="PANTHER" id="PTHR43674">
    <property type="entry name" value="NITRILASE C965.09-RELATED"/>
    <property type="match status" value="1"/>
</dbReference>
<keyword evidence="6" id="KW-0378">Hydrolase</keyword>
<dbReference type="FunFam" id="3.60.110.10:FF:000008">
    <property type="entry name" value="Beta-alanine synthase"/>
    <property type="match status" value="1"/>
</dbReference>
<evidence type="ECO:0000256" key="2">
    <source>
        <dbReference type="ARBA" id="ARBA00022679"/>
    </source>
</evidence>
<evidence type="ECO:0000256" key="4">
    <source>
        <dbReference type="ARBA" id="ARBA00022722"/>
    </source>
</evidence>
<evidence type="ECO:0000313" key="15">
    <source>
        <dbReference type="EMBL" id="KAK3084008.1"/>
    </source>
</evidence>
<dbReference type="InterPro" id="IPR041373">
    <property type="entry name" value="RT_RNaseH"/>
</dbReference>
<dbReference type="EMBL" id="VSWD01000013">
    <property type="protein sequence ID" value="KAK3084008.1"/>
    <property type="molecule type" value="Genomic_DNA"/>
</dbReference>
<evidence type="ECO:0000256" key="11">
    <source>
        <dbReference type="ARBA" id="ARBA00066985"/>
    </source>
</evidence>
<evidence type="ECO:0000256" key="8">
    <source>
        <dbReference type="ARBA" id="ARBA00050540"/>
    </source>
</evidence>